<dbReference type="Proteomes" id="UP000221860">
    <property type="component" value="Unassembled WGS sequence"/>
</dbReference>
<organism evidence="2 3">
    <name type="scientific">Limimaricola cinnabarinus</name>
    <dbReference type="NCBI Taxonomy" id="1125964"/>
    <lineage>
        <taxon>Bacteria</taxon>
        <taxon>Pseudomonadati</taxon>
        <taxon>Pseudomonadota</taxon>
        <taxon>Alphaproteobacteria</taxon>
        <taxon>Rhodobacterales</taxon>
        <taxon>Paracoccaceae</taxon>
        <taxon>Limimaricola</taxon>
    </lineage>
</organism>
<dbReference type="RefSeq" id="WP_099276953.1">
    <property type="nucleotide sequence ID" value="NZ_KZ304958.1"/>
</dbReference>
<proteinExistence type="predicted"/>
<dbReference type="InterPro" id="IPR039422">
    <property type="entry name" value="MarR/SlyA-like"/>
</dbReference>
<dbReference type="InterPro" id="IPR036390">
    <property type="entry name" value="WH_DNA-bd_sf"/>
</dbReference>
<dbReference type="EMBL" id="NQWH01000012">
    <property type="protein sequence ID" value="PHP27743.1"/>
    <property type="molecule type" value="Genomic_DNA"/>
</dbReference>
<dbReference type="PANTHER" id="PTHR33164:SF43">
    <property type="entry name" value="HTH-TYPE TRANSCRIPTIONAL REPRESSOR YETL"/>
    <property type="match status" value="1"/>
</dbReference>
<dbReference type="AlphaFoldDB" id="A0A2G1MG68"/>
<name>A0A2G1MG68_9RHOB</name>
<dbReference type="InterPro" id="IPR036388">
    <property type="entry name" value="WH-like_DNA-bd_sf"/>
</dbReference>
<dbReference type="Gene3D" id="1.10.10.10">
    <property type="entry name" value="Winged helix-like DNA-binding domain superfamily/Winged helix DNA-binding domain"/>
    <property type="match status" value="1"/>
</dbReference>
<dbReference type="OrthoDB" id="582199at2"/>
<evidence type="ECO:0000313" key="3">
    <source>
        <dbReference type="Proteomes" id="UP000221860"/>
    </source>
</evidence>
<gene>
    <name evidence="2" type="ORF">CJ301_10140</name>
</gene>
<dbReference type="GO" id="GO:0006950">
    <property type="term" value="P:response to stress"/>
    <property type="evidence" value="ECO:0007669"/>
    <property type="project" value="TreeGrafter"/>
</dbReference>
<dbReference type="PANTHER" id="PTHR33164">
    <property type="entry name" value="TRANSCRIPTIONAL REGULATOR, MARR FAMILY"/>
    <property type="match status" value="1"/>
</dbReference>
<sequence>MTDKDEIDGGGGDMLLGVVLLYWTLHERLECLEPELSKQERVFLVRLSVPRRMGDLARLMQALPSTVTALADGLEARGLISRRRDPEDRRAWLLELTEAGHARRDGMLAHVERAMRETTGLPAADFDRFAELLTRIRDHIRADGLPKELPF</sequence>
<dbReference type="SMART" id="SM00347">
    <property type="entry name" value="HTH_MARR"/>
    <property type="match status" value="1"/>
</dbReference>
<protein>
    <submittedName>
        <fullName evidence="2">MarR family transcriptional regulator</fullName>
    </submittedName>
</protein>
<comment type="caution">
    <text evidence="2">The sequence shown here is derived from an EMBL/GenBank/DDBJ whole genome shotgun (WGS) entry which is preliminary data.</text>
</comment>
<dbReference type="GO" id="GO:0003700">
    <property type="term" value="F:DNA-binding transcription factor activity"/>
    <property type="evidence" value="ECO:0007669"/>
    <property type="project" value="InterPro"/>
</dbReference>
<dbReference type="Pfam" id="PF01047">
    <property type="entry name" value="MarR"/>
    <property type="match status" value="1"/>
</dbReference>
<accession>A0A2G1MG68</accession>
<reference evidence="2 3" key="1">
    <citation type="submission" date="2017-08" db="EMBL/GenBank/DDBJ databases">
        <title>Draft Genome Sequence of Loktanella cinnabarina Strain XM1, Isolated from Coastal Surface Water.</title>
        <authorList>
            <person name="Ma R."/>
            <person name="Wang J."/>
            <person name="Wang Q."/>
            <person name="Ma Z."/>
            <person name="Li J."/>
            <person name="Chen L."/>
        </authorList>
    </citation>
    <scope>NUCLEOTIDE SEQUENCE [LARGE SCALE GENOMIC DNA]</scope>
    <source>
        <strain evidence="2 3">XM1</strain>
    </source>
</reference>
<dbReference type="PROSITE" id="PS50995">
    <property type="entry name" value="HTH_MARR_2"/>
    <property type="match status" value="1"/>
</dbReference>
<keyword evidence="3" id="KW-1185">Reference proteome</keyword>
<feature type="domain" description="HTH marR-type" evidence="1">
    <location>
        <begin position="1"/>
        <end position="138"/>
    </location>
</feature>
<dbReference type="PRINTS" id="PR00598">
    <property type="entry name" value="HTHMARR"/>
</dbReference>
<evidence type="ECO:0000313" key="2">
    <source>
        <dbReference type="EMBL" id="PHP27743.1"/>
    </source>
</evidence>
<evidence type="ECO:0000259" key="1">
    <source>
        <dbReference type="PROSITE" id="PS50995"/>
    </source>
</evidence>
<dbReference type="SUPFAM" id="SSF46785">
    <property type="entry name" value="Winged helix' DNA-binding domain"/>
    <property type="match status" value="1"/>
</dbReference>
<dbReference type="InterPro" id="IPR000835">
    <property type="entry name" value="HTH_MarR-typ"/>
</dbReference>